<name>A0ABM1FJ34_SOLPN</name>
<accession>A0ABM1FJ34</accession>
<protein>
    <submittedName>
        <fullName evidence="2">Uncharacterized protein LOC107003846</fullName>
    </submittedName>
</protein>
<evidence type="ECO:0000313" key="1">
    <source>
        <dbReference type="Proteomes" id="UP000694930"/>
    </source>
</evidence>
<dbReference type="Gene3D" id="3.30.70.270">
    <property type="match status" value="1"/>
</dbReference>
<dbReference type="InterPro" id="IPR012337">
    <property type="entry name" value="RNaseH-like_sf"/>
</dbReference>
<organism evidence="1 2">
    <name type="scientific">Solanum pennellii</name>
    <name type="common">Tomato</name>
    <name type="synonym">Lycopersicon pennellii</name>
    <dbReference type="NCBI Taxonomy" id="28526"/>
    <lineage>
        <taxon>Eukaryota</taxon>
        <taxon>Viridiplantae</taxon>
        <taxon>Streptophyta</taxon>
        <taxon>Embryophyta</taxon>
        <taxon>Tracheophyta</taxon>
        <taxon>Spermatophyta</taxon>
        <taxon>Magnoliopsida</taxon>
        <taxon>eudicotyledons</taxon>
        <taxon>Gunneridae</taxon>
        <taxon>Pentapetalae</taxon>
        <taxon>asterids</taxon>
        <taxon>lamiids</taxon>
        <taxon>Solanales</taxon>
        <taxon>Solanaceae</taxon>
        <taxon>Solanoideae</taxon>
        <taxon>Solaneae</taxon>
        <taxon>Solanum</taxon>
        <taxon>Solanum subgen. Lycopersicon</taxon>
    </lineage>
</organism>
<sequence length="321" mass="37308">MAIFHDMVEEFVGVFMDDFSVFQKFFERRDCYGTDLEVDKAKVEVIEKFPPPVSIKGVRTFLVHAGFYWKFIKDFSKIARPMCSILEKEELLFELMCDTFDVAAGAVLRQKKSKVFRSIYYASKTLDTNKVITHYQHLLNKKDAKLRLIHWILFLQKFDLEIKDRKAFFKQGVNRVVKRSILECEVNKVLETCDANPYGGHHREECTAYKMPKVGHYLKKTRDAIKQHFGGGNLLRMDIEFMGPFPPTKGSLYIIVVVDYVSKWVEDVPLPSSDSRVYGIHQEVATTYNSQMSGKVEVSNREVKKILQKTVNAQRKDSFEK</sequence>
<dbReference type="SUPFAM" id="SSF53098">
    <property type="entry name" value="Ribonuclease H-like"/>
    <property type="match status" value="1"/>
</dbReference>
<dbReference type="Proteomes" id="UP000694930">
    <property type="component" value="Chromosome 11"/>
</dbReference>
<keyword evidence="1" id="KW-1185">Reference proteome</keyword>
<dbReference type="RefSeq" id="XP_015057598.1">
    <property type="nucleotide sequence ID" value="XM_015202112.1"/>
</dbReference>
<dbReference type="InterPro" id="IPR043502">
    <property type="entry name" value="DNA/RNA_pol_sf"/>
</dbReference>
<proteinExistence type="predicted"/>
<dbReference type="InterPro" id="IPR043128">
    <property type="entry name" value="Rev_trsase/Diguanyl_cyclase"/>
</dbReference>
<dbReference type="SUPFAM" id="SSF56672">
    <property type="entry name" value="DNA/RNA polymerases"/>
    <property type="match status" value="1"/>
</dbReference>
<gene>
    <name evidence="2" type="primary">LOC107003846</name>
</gene>
<dbReference type="GeneID" id="107003846"/>
<reference evidence="2" key="2">
    <citation type="submission" date="2025-08" db="UniProtKB">
        <authorList>
            <consortium name="RefSeq"/>
        </authorList>
    </citation>
    <scope>IDENTIFICATION</scope>
</reference>
<evidence type="ECO:0000313" key="2">
    <source>
        <dbReference type="RefSeq" id="XP_015057598.1"/>
    </source>
</evidence>
<dbReference type="Gene3D" id="3.30.420.10">
    <property type="entry name" value="Ribonuclease H-like superfamily/Ribonuclease H"/>
    <property type="match status" value="1"/>
</dbReference>
<dbReference type="InterPro" id="IPR036397">
    <property type="entry name" value="RNaseH_sf"/>
</dbReference>
<dbReference type="PANTHER" id="PTHR34072">
    <property type="entry name" value="ENZYMATIC POLYPROTEIN-RELATED"/>
    <property type="match status" value="1"/>
</dbReference>
<reference evidence="1" key="1">
    <citation type="journal article" date="2014" name="Nat. Genet.">
        <title>The genome of the stress-tolerant wild tomato species Solanum pennellii.</title>
        <authorList>
            <person name="Bolger A."/>
            <person name="Scossa F."/>
            <person name="Bolger M.E."/>
            <person name="Lanz C."/>
            <person name="Maumus F."/>
            <person name="Tohge T."/>
            <person name="Quesneville H."/>
            <person name="Alseekh S."/>
            <person name="Sorensen I."/>
            <person name="Lichtenstein G."/>
            <person name="Fich E.A."/>
            <person name="Conte M."/>
            <person name="Keller H."/>
            <person name="Schneeberger K."/>
            <person name="Schwacke R."/>
            <person name="Ofner I."/>
            <person name="Vrebalov J."/>
            <person name="Xu Y."/>
            <person name="Osorio S."/>
            <person name="Aflitos S.A."/>
            <person name="Schijlen E."/>
            <person name="Jimenez-Gomez J.M."/>
            <person name="Ryngajllo M."/>
            <person name="Kimura S."/>
            <person name="Kumar R."/>
            <person name="Koenig D."/>
            <person name="Headland L.R."/>
            <person name="Maloof J.N."/>
            <person name="Sinha N."/>
            <person name="van Ham R.C."/>
            <person name="Lankhorst R.K."/>
            <person name="Mao L."/>
            <person name="Vogel A."/>
            <person name="Arsova B."/>
            <person name="Panstruga R."/>
            <person name="Fei Z."/>
            <person name="Rose J.K."/>
            <person name="Zamir D."/>
            <person name="Carrari F."/>
            <person name="Giovannoni J.J."/>
            <person name="Weigel D."/>
            <person name="Usadel B."/>
            <person name="Fernie A.R."/>
        </authorList>
    </citation>
    <scope>NUCLEOTIDE SEQUENCE [LARGE SCALE GENOMIC DNA]</scope>
    <source>
        <strain evidence="1">cv. LA0716</strain>
    </source>
</reference>
<dbReference type="PANTHER" id="PTHR34072:SF57">
    <property type="entry name" value="RNA-DIRECTED DNA POLYMERASE"/>
    <property type="match status" value="1"/>
</dbReference>